<dbReference type="EMBL" id="CP059572">
    <property type="protein sequence ID" value="QXJ25985.1"/>
    <property type="molecule type" value="Genomic_DNA"/>
</dbReference>
<sequence>MSDIIGPVLRDLTRRSGTDLQRWIDQVNALRGCAEPVRLSGESMTLNATTGEVLSSYTTQGEPHGQLMVRCKNRRASRCPSCAEEYRADTYHLIKAGLCGGDKGVPVSVGSHPRVLATLTAPTFGAVHRGPDKAGRVRVCHPRRNGPACWRRHGSDDELIGQPLQPDAYDYAGHVVWNAHAGELWRRFTTYLRRHLAAAAGMTQRAFNQSVKVSFAKVAEYQARGLVHFHAVIRLDGRADGPDAWPAPPCWATPGLLDAAIGSAAAAVRLDVEVPSLGRAFRLGFGEQVDVQSIAAFGDGCEISDQAVAGYVAKYATKAAESTGTLDRRVNGDDLAGLAERGVTRHAARLIRTCWHLGDIAAHPELADAKLRKWAHMLGFRGHFTTKSRGYSTTLGTLRGVRAEYTRRRLGRPDPTDETILVVAHWRYLGQGYTAAERQLVETVTGPSPGQGERRPSP</sequence>
<dbReference type="RefSeq" id="WP_231332199.1">
    <property type="nucleotide sequence ID" value="NZ_CP059572.1"/>
</dbReference>
<reference evidence="1" key="1">
    <citation type="submission" date="2020-07" db="EMBL/GenBank/DDBJ databases">
        <authorList>
            <person name="Tarantini F.S."/>
            <person name="Hong K.W."/>
            <person name="Chan K.G."/>
        </authorList>
    </citation>
    <scope>NUCLEOTIDE SEQUENCE</scope>
    <source>
        <strain evidence="1">32-07</strain>
    </source>
</reference>
<proteinExistence type="predicted"/>
<evidence type="ECO:0000313" key="2">
    <source>
        <dbReference type="Proteomes" id="UP001049518"/>
    </source>
</evidence>
<name>A0ABX8R4M1_9ACTN</name>
<keyword evidence="2" id="KW-1185">Reference proteome</keyword>
<gene>
    <name evidence="1" type="ORF">AGRA3207_007559</name>
</gene>
<protein>
    <submittedName>
        <fullName evidence="1">Replication initiation protein</fullName>
    </submittedName>
</protein>
<accession>A0ABX8R4M1</accession>
<evidence type="ECO:0000313" key="1">
    <source>
        <dbReference type="EMBL" id="QXJ25985.1"/>
    </source>
</evidence>
<organism evidence="1 2">
    <name type="scientific">Actinomadura graeca</name>
    <dbReference type="NCBI Taxonomy" id="2750812"/>
    <lineage>
        <taxon>Bacteria</taxon>
        <taxon>Bacillati</taxon>
        <taxon>Actinomycetota</taxon>
        <taxon>Actinomycetes</taxon>
        <taxon>Streptosporangiales</taxon>
        <taxon>Thermomonosporaceae</taxon>
        <taxon>Actinomadura</taxon>
    </lineage>
</organism>
<dbReference type="Pfam" id="PF20199">
    <property type="entry name" value="RepSA"/>
    <property type="match status" value="1"/>
</dbReference>
<dbReference type="Proteomes" id="UP001049518">
    <property type="component" value="Chromosome"/>
</dbReference>
<dbReference type="InterPro" id="IPR046828">
    <property type="entry name" value="RepSA"/>
</dbReference>